<comment type="caution">
    <text evidence="1">The sequence shown here is derived from an EMBL/GenBank/DDBJ whole genome shotgun (WGS) entry which is preliminary data.</text>
</comment>
<dbReference type="EMBL" id="MUIO01000020">
    <property type="protein sequence ID" value="ORC60358.1"/>
    <property type="molecule type" value="Genomic_DNA"/>
</dbReference>
<name>A0A1X0N8W3_9PSED</name>
<evidence type="ECO:0000313" key="2">
    <source>
        <dbReference type="Proteomes" id="UP000192815"/>
    </source>
</evidence>
<dbReference type="Proteomes" id="UP000192815">
    <property type="component" value="Unassembled WGS sequence"/>
</dbReference>
<dbReference type="Gene3D" id="1.20.1600.10">
    <property type="entry name" value="Outer membrane efflux proteins (OEP)"/>
    <property type="match status" value="1"/>
</dbReference>
<reference evidence="2" key="1">
    <citation type="submission" date="2017-02" db="EMBL/GenBank/DDBJ databases">
        <title>Pseudomonas floridae sp. nov., a novel pathogenic bacterial species isolated from tomato.</title>
        <authorList>
            <person name="Timilsina S."/>
            <person name="Vallad G.E."/>
            <person name="Jones J.B."/>
        </authorList>
    </citation>
    <scope>NUCLEOTIDE SEQUENCE [LARGE SCALE GENOMIC DNA]</scope>
    <source>
        <strain evidence="2">GEV388</strain>
    </source>
</reference>
<dbReference type="AlphaFoldDB" id="A0A1X0N8W3"/>
<organism evidence="1 2">
    <name type="scientific">Pseudomonas floridensis</name>
    <dbReference type="NCBI Taxonomy" id="1958950"/>
    <lineage>
        <taxon>Bacteria</taxon>
        <taxon>Pseudomonadati</taxon>
        <taxon>Pseudomonadota</taxon>
        <taxon>Gammaproteobacteria</taxon>
        <taxon>Pseudomonadales</taxon>
        <taxon>Pseudomonadaceae</taxon>
        <taxon>Pseudomonas</taxon>
    </lineage>
</organism>
<proteinExistence type="predicted"/>
<dbReference type="STRING" id="1958950.BZK31_07125"/>
<evidence type="ECO:0000313" key="1">
    <source>
        <dbReference type="EMBL" id="ORC60358.1"/>
    </source>
</evidence>
<protein>
    <submittedName>
        <fullName evidence="1">Uncharacterized protein</fullName>
    </submittedName>
</protein>
<keyword evidence="2" id="KW-1185">Reference proteome</keyword>
<accession>A0A1X0N8W3</accession>
<gene>
    <name evidence="1" type="ORF">BZK31_07125</name>
</gene>
<dbReference type="SUPFAM" id="SSF56954">
    <property type="entry name" value="Outer membrane efflux proteins (OEP)"/>
    <property type="match status" value="1"/>
</dbReference>
<sequence>MTFKPRPPDLRFRCASCIELLNAQNDLAASEQKRVESVVSWYTARLQLAADLGQLNEPL</sequence>